<name>A0A653BHL0_CALMS</name>
<dbReference type="AlphaFoldDB" id="A0A653BHL0"/>
<evidence type="ECO:0000313" key="2">
    <source>
        <dbReference type="Proteomes" id="UP000410492"/>
    </source>
</evidence>
<accession>A0A653BHL0</accession>
<dbReference type="EMBL" id="CAACVG010001196">
    <property type="protein sequence ID" value="VEN35021.1"/>
    <property type="molecule type" value="Genomic_DNA"/>
</dbReference>
<evidence type="ECO:0000313" key="1">
    <source>
        <dbReference type="EMBL" id="VEN35021.1"/>
    </source>
</evidence>
<protein>
    <submittedName>
        <fullName evidence="1">Uncharacterized protein</fullName>
    </submittedName>
</protein>
<proteinExistence type="predicted"/>
<gene>
    <name evidence="1" type="ORF">CALMAC_LOCUS1039</name>
</gene>
<organism evidence="1 2">
    <name type="scientific">Callosobruchus maculatus</name>
    <name type="common">Southern cowpea weevil</name>
    <name type="synonym">Pulse bruchid</name>
    <dbReference type="NCBI Taxonomy" id="64391"/>
    <lineage>
        <taxon>Eukaryota</taxon>
        <taxon>Metazoa</taxon>
        <taxon>Ecdysozoa</taxon>
        <taxon>Arthropoda</taxon>
        <taxon>Hexapoda</taxon>
        <taxon>Insecta</taxon>
        <taxon>Pterygota</taxon>
        <taxon>Neoptera</taxon>
        <taxon>Endopterygota</taxon>
        <taxon>Coleoptera</taxon>
        <taxon>Polyphaga</taxon>
        <taxon>Cucujiformia</taxon>
        <taxon>Chrysomeloidea</taxon>
        <taxon>Chrysomelidae</taxon>
        <taxon>Bruchinae</taxon>
        <taxon>Bruchini</taxon>
        <taxon>Callosobruchus</taxon>
    </lineage>
</organism>
<dbReference type="OrthoDB" id="1414216at2759"/>
<reference evidence="1 2" key="1">
    <citation type="submission" date="2019-01" db="EMBL/GenBank/DDBJ databases">
        <authorList>
            <person name="Sayadi A."/>
        </authorList>
    </citation>
    <scope>NUCLEOTIDE SEQUENCE [LARGE SCALE GENOMIC DNA]</scope>
</reference>
<keyword evidence="2" id="KW-1185">Reference proteome</keyword>
<feature type="non-terminal residue" evidence="1">
    <location>
        <position position="51"/>
    </location>
</feature>
<sequence length="51" mass="6044">MMKFPSNRRWCCHYTHPVGGRRDIVCKISKPRTAYCYAREEENASRKCGLH</sequence>
<dbReference type="Proteomes" id="UP000410492">
    <property type="component" value="Unassembled WGS sequence"/>
</dbReference>